<reference evidence="2" key="1">
    <citation type="submission" date="2022-11" db="EMBL/GenBank/DDBJ databases">
        <title>Centuries of genome instability and evolution in soft-shell clam transmissible cancer (bioRxiv).</title>
        <authorList>
            <person name="Hart S.F.M."/>
            <person name="Yonemitsu M.A."/>
            <person name="Giersch R.M."/>
            <person name="Beal B.F."/>
            <person name="Arriagada G."/>
            <person name="Davis B.W."/>
            <person name="Ostrander E.A."/>
            <person name="Goff S.P."/>
            <person name="Metzger M.J."/>
        </authorList>
    </citation>
    <scope>NUCLEOTIDE SEQUENCE</scope>
    <source>
        <strain evidence="2">MELC-2E11</strain>
        <tissue evidence="2">Siphon/mantle</tissue>
    </source>
</reference>
<dbReference type="InterPro" id="IPR003877">
    <property type="entry name" value="SPRY_dom"/>
</dbReference>
<keyword evidence="3" id="KW-1185">Reference proteome</keyword>
<dbReference type="SUPFAM" id="SSF49899">
    <property type="entry name" value="Concanavalin A-like lectins/glucanases"/>
    <property type="match status" value="1"/>
</dbReference>
<dbReference type="Pfam" id="PF00622">
    <property type="entry name" value="SPRY"/>
    <property type="match status" value="1"/>
</dbReference>
<gene>
    <name evidence="2" type="ORF">MAR_021559</name>
</gene>
<dbReference type="InterPro" id="IPR050672">
    <property type="entry name" value="FBXO45-Fsn/SPSB_families"/>
</dbReference>
<dbReference type="PANTHER" id="PTHR12245">
    <property type="entry name" value="SPRY DOMAIN CONTAINING SOCS BOX PROTEIN"/>
    <property type="match status" value="1"/>
</dbReference>
<organism evidence="2 3">
    <name type="scientific">Mya arenaria</name>
    <name type="common">Soft-shell clam</name>
    <dbReference type="NCBI Taxonomy" id="6604"/>
    <lineage>
        <taxon>Eukaryota</taxon>
        <taxon>Metazoa</taxon>
        <taxon>Spiralia</taxon>
        <taxon>Lophotrochozoa</taxon>
        <taxon>Mollusca</taxon>
        <taxon>Bivalvia</taxon>
        <taxon>Autobranchia</taxon>
        <taxon>Heteroconchia</taxon>
        <taxon>Euheterodonta</taxon>
        <taxon>Imparidentia</taxon>
        <taxon>Neoheterodontei</taxon>
        <taxon>Myida</taxon>
        <taxon>Myoidea</taxon>
        <taxon>Myidae</taxon>
        <taxon>Mya</taxon>
    </lineage>
</organism>
<dbReference type="PROSITE" id="PS50188">
    <property type="entry name" value="B302_SPRY"/>
    <property type="match status" value="1"/>
</dbReference>
<dbReference type="PANTHER" id="PTHR12245:SF11">
    <property type="entry name" value="PROTEIN GUSTAVUS"/>
    <property type="match status" value="1"/>
</dbReference>
<dbReference type="InterPro" id="IPR043136">
    <property type="entry name" value="B30.2/SPRY_sf"/>
</dbReference>
<protein>
    <recommendedName>
        <fullName evidence="1">B30.2/SPRY domain-containing protein</fullName>
    </recommendedName>
</protein>
<dbReference type="EMBL" id="CP111016">
    <property type="protein sequence ID" value="WAR06190.1"/>
    <property type="molecule type" value="Genomic_DNA"/>
</dbReference>
<proteinExistence type="predicted"/>
<evidence type="ECO:0000313" key="2">
    <source>
        <dbReference type="EMBL" id="WAR06190.1"/>
    </source>
</evidence>
<evidence type="ECO:0000313" key="3">
    <source>
        <dbReference type="Proteomes" id="UP001164746"/>
    </source>
</evidence>
<feature type="domain" description="B30.2/SPRY" evidence="1">
    <location>
        <begin position="1"/>
        <end position="169"/>
    </location>
</feature>
<name>A0ABY7EB26_MYAAR</name>
<sequence>MGSCASVIADGFRQINNNTVELKACTKNNIEGIRWSRGFTTGRHVIEFIYPVHVRTRWSRVGLGTRETSLGGKTKDVIGGQGSFAIDLVSNKAYHNNRAVSKLPGIKPLPDWFFMYVDLDEGVIQFGSDSAFYGTAFQNVTVTDGQLFPMATACVTGAVIGIVYRGEGKEVQGPLRKKR</sequence>
<dbReference type="Proteomes" id="UP001164746">
    <property type="component" value="Chromosome 5"/>
</dbReference>
<dbReference type="Gene3D" id="2.60.120.920">
    <property type="match status" value="1"/>
</dbReference>
<dbReference type="InterPro" id="IPR001870">
    <property type="entry name" value="B30.2/SPRY"/>
</dbReference>
<dbReference type="InterPro" id="IPR013320">
    <property type="entry name" value="ConA-like_dom_sf"/>
</dbReference>
<evidence type="ECO:0000259" key="1">
    <source>
        <dbReference type="PROSITE" id="PS50188"/>
    </source>
</evidence>
<accession>A0ABY7EB26</accession>